<feature type="region of interest" description="Disordered" evidence="6">
    <location>
        <begin position="12"/>
        <end position="39"/>
    </location>
</feature>
<feature type="transmembrane region" description="Helical" evidence="7">
    <location>
        <begin position="112"/>
        <end position="133"/>
    </location>
</feature>
<name>W9RZP9_9ROSA</name>
<organism evidence="8 9">
    <name type="scientific">Morus notabilis</name>
    <dbReference type="NCBI Taxonomy" id="981085"/>
    <lineage>
        <taxon>Eukaryota</taxon>
        <taxon>Viridiplantae</taxon>
        <taxon>Streptophyta</taxon>
        <taxon>Embryophyta</taxon>
        <taxon>Tracheophyta</taxon>
        <taxon>Spermatophyta</taxon>
        <taxon>Magnoliopsida</taxon>
        <taxon>eudicotyledons</taxon>
        <taxon>Gunneridae</taxon>
        <taxon>Pentapetalae</taxon>
        <taxon>rosids</taxon>
        <taxon>fabids</taxon>
        <taxon>Rosales</taxon>
        <taxon>Moraceae</taxon>
        <taxon>Moreae</taxon>
        <taxon>Morus</taxon>
    </lineage>
</organism>
<dbReference type="PANTHER" id="PTHR11654">
    <property type="entry name" value="OLIGOPEPTIDE TRANSPORTER-RELATED"/>
    <property type="match status" value="1"/>
</dbReference>
<evidence type="ECO:0000256" key="7">
    <source>
        <dbReference type="SAM" id="Phobius"/>
    </source>
</evidence>
<dbReference type="GO" id="GO:0016020">
    <property type="term" value="C:membrane"/>
    <property type="evidence" value="ECO:0007669"/>
    <property type="project" value="UniProtKB-SubCell"/>
</dbReference>
<dbReference type="eggNOG" id="KOG1237">
    <property type="taxonomic scope" value="Eukaryota"/>
</dbReference>
<accession>W9RZP9</accession>
<reference evidence="9" key="1">
    <citation type="submission" date="2013-01" db="EMBL/GenBank/DDBJ databases">
        <title>Draft Genome Sequence of a Mulberry Tree, Morus notabilis C.K. Schneid.</title>
        <authorList>
            <person name="He N."/>
            <person name="Zhao S."/>
        </authorList>
    </citation>
    <scope>NUCLEOTIDE SEQUENCE</scope>
</reference>
<keyword evidence="4 7" id="KW-1133">Transmembrane helix</keyword>
<keyword evidence="5 7" id="KW-0472">Membrane</keyword>
<dbReference type="Pfam" id="PF00854">
    <property type="entry name" value="PTR2"/>
    <property type="match status" value="1"/>
</dbReference>
<dbReference type="OrthoDB" id="8904098at2759"/>
<dbReference type="CDD" id="cd17416">
    <property type="entry name" value="MFS_NPF1_2"/>
    <property type="match status" value="1"/>
</dbReference>
<dbReference type="GO" id="GO:0022857">
    <property type="term" value="F:transmembrane transporter activity"/>
    <property type="evidence" value="ECO:0007669"/>
    <property type="project" value="InterPro"/>
</dbReference>
<dbReference type="AlphaFoldDB" id="W9RZP9"/>
<gene>
    <name evidence="8" type="ORF">L484_014110</name>
</gene>
<dbReference type="SUPFAM" id="SSF103473">
    <property type="entry name" value="MFS general substrate transporter"/>
    <property type="match status" value="1"/>
</dbReference>
<evidence type="ECO:0000256" key="4">
    <source>
        <dbReference type="ARBA" id="ARBA00022989"/>
    </source>
</evidence>
<feature type="transmembrane region" description="Helical" evidence="7">
    <location>
        <begin position="87"/>
        <end position="106"/>
    </location>
</feature>
<feature type="transmembrane region" description="Helical" evidence="7">
    <location>
        <begin position="425"/>
        <end position="443"/>
    </location>
</feature>
<evidence type="ECO:0000256" key="3">
    <source>
        <dbReference type="ARBA" id="ARBA00022692"/>
    </source>
</evidence>
<dbReference type="KEGG" id="mnt:21397260"/>
<feature type="transmembrane region" description="Helical" evidence="7">
    <location>
        <begin position="505"/>
        <end position="526"/>
    </location>
</feature>
<feature type="transmembrane region" description="Helical" evidence="7">
    <location>
        <begin position="347"/>
        <end position="364"/>
    </location>
</feature>
<feature type="transmembrane region" description="Helical" evidence="7">
    <location>
        <begin position="463"/>
        <end position="484"/>
    </location>
</feature>
<dbReference type="Proteomes" id="UP000030645">
    <property type="component" value="Unassembled WGS sequence"/>
</dbReference>
<feature type="transmembrane region" description="Helical" evidence="7">
    <location>
        <begin position="198"/>
        <end position="220"/>
    </location>
</feature>
<evidence type="ECO:0000256" key="2">
    <source>
        <dbReference type="ARBA" id="ARBA00005982"/>
    </source>
</evidence>
<feature type="transmembrane region" description="Helical" evidence="7">
    <location>
        <begin position="384"/>
        <end position="404"/>
    </location>
</feature>
<protein>
    <submittedName>
        <fullName evidence="8">Putative nitrate excretion transporter 6</fullName>
    </submittedName>
</protein>
<feature type="compositionally biased region" description="Polar residues" evidence="6">
    <location>
        <begin position="19"/>
        <end position="38"/>
    </location>
</feature>
<keyword evidence="3 7" id="KW-0812">Transmembrane</keyword>
<dbReference type="Gene3D" id="1.20.1250.20">
    <property type="entry name" value="MFS general substrate transporter like domains"/>
    <property type="match status" value="1"/>
</dbReference>
<evidence type="ECO:0000256" key="1">
    <source>
        <dbReference type="ARBA" id="ARBA00004141"/>
    </source>
</evidence>
<proteinExistence type="inferred from homology"/>
<feature type="transmembrane region" description="Helical" evidence="7">
    <location>
        <begin position="226"/>
        <end position="247"/>
    </location>
</feature>
<dbReference type="InterPro" id="IPR036259">
    <property type="entry name" value="MFS_trans_sf"/>
</dbReference>
<evidence type="ECO:0000256" key="5">
    <source>
        <dbReference type="ARBA" id="ARBA00023136"/>
    </source>
</evidence>
<keyword evidence="9" id="KW-1185">Reference proteome</keyword>
<evidence type="ECO:0000313" key="8">
    <source>
        <dbReference type="EMBL" id="EXC19480.1"/>
    </source>
</evidence>
<dbReference type="EMBL" id="KE345870">
    <property type="protein sequence ID" value="EXC19480.1"/>
    <property type="molecule type" value="Genomic_DNA"/>
</dbReference>
<evidence type="ECO:0000313" key="9">
    <source>
        <dbReference type="Proteomes" id="UP000030645"/>
    </source>
</evidence>
<feature type="transmembrane region" description="Helical" evidence="7">
    <location>
        <begin position="546"/>
        <end position="568"/>
    </location>
</feature>
<feature type="transmembrane region" description="Helical" evidence="7">
    <location>
        <begin position="50"/>
        <end position="75"/>
    </location>
</feature>
<evidence type="ECO:0000256" key="6">
    <source>
        <dbReference type="SAM" id="MobiDB-lite"/>
    </source>
</evidence>
<comment type="subcellular location">
    <subcellularLocation>
        <location evidence="1">Membrane</location>
        <topology evidence="1">Multi-pass membrane protein</topology>
    </subcellularLocation>
</comment>
<comment type="similarity">
    <text evidence="2">Belongs to the major facilitator superfamily. Proton-dependent oligopeptide transporter (POT/PTR) (TC 2.A.17) family.</text>
</comment>
<sequence>MESVRLQSLENEAHKHNQKLSSSETTISGDDQARGSQDVSKRGGWITFPFIMGNLAGLSVAAGGWGANWIVFLITKFHIGSIAATKINNVGFGFVNLFPIAGAIIADTFTGNFTVVSVSSFIALIGMAMLTLIAGIHSLKPSPCEVGSTTSCENPTKLQYLFLYTAMGLTTLGVGGSRFTIATLGADQFDKTDHQGAFFNWFFVVLYVGNAISFIAIVYIQDNIGWGLGFGICLIMVAIGLVLLLLGKPFYRLLKPKGSPFVSIARVLVAAIRKRKVSTKSLESLDYCYGTTGMSKMVQGTPSKSFRFLNRAALKTENDRQSHGSYPKSWNLCTVEEVEDLKTVMKILPLWSTGILLSITIAIVNSMSTVQALTMDRKLGSIKIPAGTLLVFSLMSTAISIFIIDRFLLPMWRKLSGRPLTLLQRIGVGHVINAIGMVVSALIEARRLHLARSEGVTHQPGSVVPMSALWLVVNLVIIGFGEGFQFPGQVALYYQEFPESLKSTSTAMISFLIGLGYYLSAAVMNFVDRTTGWLPNNINEGHVDKVFWLCAVIGVVNFGFYLVCAWLYKYQRDRNADDDIGEQQPT</sequence>
<dbReference type="InterPro" id="IPR000109">
    <property type="entry name" value="POT_fam"/>
</dbReference>